<dbReference type="EMBL" id="VFOF01000001">
    <property type="protein sequence ID" value="TQL17285.1"/>
    <property type="molecule type" value="Genomic_DNA"/>
</dbReference>
<dbReference type="NCBIfam" id="NF004064">
    <property type="entry name" value="PRK05578.1"/>
    <property type="match status" value="1"/>
</dbReference>
<dbReference type="Proteomes" id="UP000316887">
    <property type="component" value="Unassembled WGS sequence"/>
</dbReference>
<comment type="catalytic activity">
    <reaction evidence="10 15">
        <text>2'-deoxycytidine + H2O + H(+) = 2'-deoxyuridine + NH4(+)</text>
        <dbReference type="Rhea" id="RHEA:13433"/>
        <dbReference type="ChEBI" id="CHEBI:15377"/>
        <dbReference type="ChEBI" id="CHEBI:15378"/>
        <dbReference type="ChEBI" id="CHEBI:15698"/>
        <dbReference type="ChEBI" id="CHEBI:16450"/>
        <dbReference type="ChEBI" id="CHEBI:28938"/>
        <dbReference type="EC" id="3.5.4.5"/>
    </reaction>
</comment>
<dbReference type="SUPFAM" id="SSF53927">
    <property type="entry name" value="Cytidine deaminase-like"/>
    <property type="match status" value="1"/>
</dbReference>
<comment type="cofactor">
    <cofactor evidence="1 14 15">
        <name>Zn(2+)</name>
        <dbReference type="ChEBI" id="CHEBI:29105"/>
    </cofactor>
</comment>
<evidence type="ECO:0000256" key="2">
    <source>
        <dbReference type="ARBA" id="ARBA00003949"/>
    </source>
</evidence>
<evidence type="ECO:0000256" key="11">
    <source>
        <dbReference type="ARBA" id="ARBA00049558"/>
    </source>
</evidence>
<accession>A0A542W121</accession>
<evidence type="ECO:0000256" key="1">
    <source>
        <dbReference type="ARBA" id="ARBA00001947"/>
    </source>
</evidence>
<comment type="caution">
    <text evidence="17">The sequence shown here is derived from an EMBL/GenBank/DDBJ whole genome shotgun (WGS) entry which is preliminary data.</text>
</comment>
<evidence type="ECO:0000313" key="17">
    <source>
        <dbReference type="EMBL" id="TQL17285.1"/>
    </source>
</evidence>
<reference evidence="17 18" key="1">
    <citation type="submission" date="2019-06" db="EMBL/GenBank/DDBJ databases">
        <title>Genome sequencing of Zymomonas mobilis strains for genetic engineering and biofuel applications.</title>
        <authorList>
            <person name="Teravest M."/>
        </authorList>
    </citation>
    <scope>NUCLEOTIDE SEQUENCE [LARGE SCALE GENOMIC DNA]</scope>
    <source>
        <strain evidence="17 18">AN0101</strain>
    </source>
</reference>
<dbReference type="GO" id="GO:0055086">
    <property type="term" value="P:nucleobase-containing small molecule metabolic process"/>
    <property type="evidence" value="ECO:0007669"/>
    <property type="project" value="UniProtKB-ARBA"/>
</dbReference>
<evidence type="ECO:0000256" key="7">
    <source>
        <dbReference type="ARBA" id="ARBA00022801"/>
    </source>
</evidence>
<dbReference type="InterPro" id="IPR006262">
    <property type="entry name" value="Cyt_deam_tetra"/>
</dbReference>
<dbReference type="InterPro" id="IPR016193">
    <property type="entry name" value="Cytidine_deaminase-like"/>
</dbReference>
<dbReference type="GO" id="GO:0005829">
    <property type="term" value="C:cytosol"/>
    <property type="evidence" value="ECO:0007669"/>
    <property type="project" value="TreeGrafter"/>
</dbReference>
<dbReference type="EC" id="3.5.4.5" evidence="4 15"/>
<evidence type="ECO:0000256" key="5">
    <source>
        <dbReference type="ARBA" id="ARBA00018266"/>
    </source>
</evidence>
<dbReference type="CDD" id="cd01283">
    <property type="entry name" value="cytidine_deaminase"/>
    <property type="match status" value="1"/>
</dbReference>
<keyword evidence="6 14" id="KW-0479">Metal-binding</keyword>
<dbReference type="AlphaFoldDB" id="A0A542W121"/>
<dbReference type="PROSITE" id="PS51747">
    <property type="entry name" value="CYT_DCMP_DEAMINASES_2"/>
    <property type="match status" value="1"/>
</dbReference>
<evidence type="ECO:0000256" key="14">
    <source>
        <dbReference type="PIRSR" id="PIRSR606262-3"/>
    </source>
</evidence>
<sequence length="162" mass="17125">MSESINAIEADNTTVKSLVDKARQAARQSHSPYSGFAVGAALLLQDGSVITGTNFENASYGLTLCAETVAVATANANGQLGNIKAIAICGGQFDGKGQFLGEEIIYPCGRCRQVLNEAAQMGHYDMMVYCTSAAGSKVESYRLSTLLPHSFGPENLNIPSRK</sequence>
<comment type="similarity">
    <text evidence="3 15">Belongs to the cytidine and deoxycytidylate deaminase family.</text>
</comment>
<evidence type="ECO:0000256" key="12">
    <source>
        <dbReference type="PIRSR" id="PIRSR606262-1"/>
    </source>
</evidence>
<evidence type="ECO:0000256" key="15">
    <source>
        <dbReference type="RuleBase" id="RU364006"/>
    </source>
</evidence>
<comment type="catalytic activity">
    <reaction evidence="11 15">
        <text>cytidine + H2O + H(+) = uridine + NH4(+)</text>
        <dbReference type="Rhea" id="RHEA:16069"/>
        <dbReference type="ChEBI" id="CHEBI:15377"/>
        <dbReference type="ChEBI" id="CHEBI:15378"/>
        <dbReference type="ChEBI" id="CHEBI:16704"/>
        <dbReference type="ChEBI" id="CHEBI:17562"/>
        <dbReference type="ChEBI" id="CHEBI:28938"/>
        <dbReference type="EC" id="3.5.4.5"/>
    </reaction>
</comment>
<comment type="function">
    <text evidence="2 15">This enzyme scavenges exogenous and endogenous cytidine and 2'-deoxycytidine for UMP synthesis.</text>
</comment>
<dbReference type="RefSeq" id="WP_141919639.1">
    <property type="nucleotide sequence ID" value="NZ_VFOF01000001.1"/>
</dbReference>
<feature type="binding site" evidence="14">
    <location>
        <position position="108"/>
    </location>
    <ligand>
        <name>Zn(2+)</name>
        <dbReference type="ChEBI" id="CHEBI:29105"/>
        <note>catalytic</note>
    </ligand>
</feature>
<organism evidence="17 18">
    <name type="scientific">Zymomonas mobilis</name>
    <dbReference type="NCBI Taxonomy" id="542"/>
    <lineage>
        <taxon>Bacteria</taxon>
        <taxon>Pseudomonadati</taxon>
        <taxon>Pseudomonadota</taxon>
        <taxon>Alphaproteobacteria</taxon>
        <taxon>Sphingomonadales</taxon>
        <taxon>Zymomonadaceae</taxon>
        <taxon>Zymomonas</taxon>
    </lineage>
</organism>
<dbReference type="InterPro" id="IPR002125">
    <property type="entry name" value="CMP_dCMP_dom"/>
</dbReference>
<dbReference type="Pfam" id="PF00383">
    <property type="entry name" value="dCMP_cyt_deam_1"/>
    <property type="match status" value="1"/>
</dbReference>
<evidence type="ECO:0000256" key="9">
    <source>
        <dbReference type="ARBA" id="ARBA00032005"/>
    </source>
</evidence>
<feature type="active site" description="Proton donor" evidence="12">
    <location>
        <position position="67"/>
    </location>
</feature>
<dbReference type="OrthoDB" id="9795347at2"/>
<evidence type="ECO:0000256" key="13">
    <source>
        <dbReference type="PIRSR" id="PIRSR606262-2"/>
    </source>
</evidence>
<feature type="binding site" evidence="14">
    <location>
        <position position="111"/>
    </location>
    <ligand>
        <name>Zn(2+)</name>
        <dbReference type="ChEBI" id="CHEBI:29105"/>
        <note>catalytic</note>
    </ligand>
</feature>
<evidence type="ECO:0000256" key="8">
    <source>
        <dbReference type="ARBA" id="ARBA00022833"/>
    </source>
</evidence>
<protein>
    <recommendedName>
        <fullName evidence="5 15">Cytidine deaminase</fullName>
        <ecNumber evidence="4 15">3.5.4.5</ecNumber>
    </recommendedName>
    <alternativeName>
        <fullName evidence="9 15">Cytidine aminohydrolase</fullName>
    </alternativeName>
</protein>
<evidence type="ECO:0000313" key="18">
    <source>
        <dbReference type="Proteomes" id="UP000316887"/>
    </source>
</evidence>
<feature type="binding site" evidence="13">
    <location>
        <begin position="54"/>
        <end position="60"/>
    </location>
    <ligand>
        <name>substrate</name>
    </ligand>
</feature>
<evidence type="ECO:0000256" key="3">
    <source>
        <dbReference type="ARBA" id="ARBA00006576"/>
    </source>
</evidence>
<dbReference type="NCBIfam" id="TIGR01354">
    <property type="entry name" value="cyt_deam_tetra"/>
    <property type="match status" value="1"/>
</dbReference>
<dbReference type="GO" id="GO:0008270">
    <property type="term" value="F:zinc ion binding"/>
    <property type="evidence" value="ECO:0007669"/>
    <property type="project" value="UniProtKB-UniRule"/>
</dbReference>
<dbReference type="InterPro" id="IPR050202">
    <property type="entry name" value="Cyt/Deoxycyt_deaminase"/>
</dbReference>
<dbReference type="GO" id="GO:0004126">
    <property type="term" value="F:cytidine deaminase activity"/>
    <property type="evidence" value="ECO:0007669"/>
    <property type="project" value="UniProtKB-UniRule"/>
</dbReference>
<dbReference type="PANTHER" id="PTHR11644:SF2">
    <property type="entry name" value="CYTIDINE DEAMINASE"/>
    <property type="match status" value="1"/>
</dbReference>
<name>A0A542W121_ZYMMB</name>
<proteinExistence type="inferred from homology"/>
<evidence type="ECO:0000259" key="16">
    <source>
        <dbReference type="PROSITE" id="PS51747"/>
    </source>
</evidence>
<keyword evidence="8 14" id="KW-0862">Zinc</keyword>
<feature type="domain" description="CMP/dCMP-type deaminase" evidence="16">
    <location>
        <begin position="13"/>
        <end position="154"/>
    </location>
</feature>
<dbReference type="GO" id="GO:0072527">
    <property type="term" value="P:pyrimidine-containing compound metabolic process"/>
    <property type="evidence" value="ECO:0007669"/>
    <property type="project" value="UniProtKB-ARBA"/>
</dbReference>
<dbReference type="PANTHER" id="PTHR11644">
    <property type="entry name" value="CYTIDINE DEAMINASE"/>
    <property type="match status" value="1"/>
</dbReference>
<evidence type="ECO:0000256" key="10">
    <source>
        <dbReference type="ARBA" id="ARBA00049252"/>
    </source>
</evidence>
<evidence type="ECO:0000256" key="6">
    <source>
        <dbReference type="ARBA" id="ARBA00022723"/>
    </source>
</evidence>
<dbReference type="Gene3D" id="3.40.140.10">
    <property type="entry name" value="Cytidine Deaminase, domain 2"/>
    <property type="match status" value="1"/>
</dbReference>
<evidence type="ECO:0000256" key="4">
    <source>
        <dbReference type="ARBA" id="ARBA00012783"/>
    </source>
</evidence>
<feature type="binding site" evidence="14">
    <location>
        <position position="65"/>
    </location>
    <ligand>
        <name>Zn(2+)</name>
        <dbReference type="ChEBI" id="CHEBI:29105"/>
        <note>catalytic</note>
    </ligand>
</feature>
<gene>
    <name evidence="17" type="ORF">FBY58_0856</name>
</gene>
<keyword evidence="7 15" id="KW-0378">Hydrolase</keyword>